<feature type="compositionally biased region" description="Pro residues" evidence="1">
    <location>
        <begin position="146"/>
        <end position="159"/>
    </location>
</feature>
<feature type="compositionally biased region" description="Acidic residues" evidence="1">
    <location>
        <begin position="105"/>
        <end position="115"/>
    </location>
</feature>
<feature type="compositionally biased region" description="Polar residues" evidence="1">
    <location>
        <begin position="257"/>
        <end position="278"/>
    </location>
</feature>
<feature type="compositionally biased region" description="Basic and acidic residues" evidence="1">
    <location>
        <begin position="573"/>
        <end position="589"/>
    </location>
</feature>
<feature type="compositionally biased region" description="Polar residues" evidence="1">
    <location>
        <begin position="630"/>
        <end position="644"/>
    </location>
</feature>
<feature type="compositionally biased region" description="Low complexity" evidence="1">
    <location>
        <begin position="165"/>
        <end position="179"/>
    </location>
</feature>
<feature type="compositionally biased region" description="Acidic residues" evidence="1">
    <location>
        <begin position="803"/>
        <end position="816"/>
    </location>
</feature>
<name>A0A175W1Z5_9PEZI</name>
<feature type="compositionally biased region" description="Basic and acidic residues" evidence="1">
    <location>
        <begin position="85"/>
        <end position="104"/>
    </location>
</feature>
<feature type="compositionally biased region" description="Basic and acidic residues" evidence="1">
    <location>
        <begin position="649"/>
        <end position="665"/>
    </location>
</feature>
<dbReference type="AlphaFoldDB" id="A0A175W1Z5"/>
<sequence length="842" mass="90498">MPSIFGKTGSGRAKPGRKSIRGTISGPIPIPSTLGDDEFPIRNPGSAKVSTTADDEFPMRRPGTGIASPAPPEEPGASEDQEEQSSERGRQEQQDPQSRDRENEQSSDSECEQAQEEVRVATPTGAPASTGFLGGSRTDLTRDPQPDPPSSPPPPPPAAPSVLTGSPASRAGSRPASRSPPHRSPPLRSSPPGASPPRASPPARRATNPVLSTIRYSTISDSPSKQTTQSKDSPLRKKSTLRSAIGRLFGRGKKRNGTGNQDASTGSGRESGHLSSAQHRSDPTALSRPTQRSPKRSASLPLSEFDRPLRSHSIGPDDIMAIESARNSLQAEVVGTGSGTETGSRRRAATATGRMLFRPHLRNQEWGAGLSPRPASAQGRSSRLGDQVDSEDPNEIGRAITSDSGGGLRRRSRSLSGLQDFAGVRSAGRRRSDEIRYWRESYDPGFMSPMSSNLQEDIDDTGIVDASAPESPAVEKPPKTPPQPFNFGLLSKEMVGMKITHAASMDTRLGNLESRTLTLERVVDQLCHSVPGFKGPLGRQAEFSPLKETQPTFAFTTGTPPPIPAIYHPLPAESKDRPSSSRRSLETDTHSQMSFGDAPTFIGSLRPPSSPATKPQSSSGAVPNVPVLNRPTSTSTVRGATSMPTMGREPGDVAKDDVSQLKSELEAERAARQALEAQVKKLSDRLNSLSTTMFAMVRGPSESRSYERLAPSVGQPSPRLPPLSKNFLATQRQQQEQLSIFETDDEDEEGVEPQSQPNKKQAGAPGFPSKNDPEEGDLTEDDFQTPREDRAPLTYGAFGEELRPDDDYDDNEGDEDDPKRKKAARTLSLSQLTLGKGQRTRI</sequence>
<dbReference type="OrthoDB" id="5428925at2759"/>
<protein>
    <submittedName>
        <fullName evidence="3">Uncharacterized protein</fullName>
    </submittedName>
</protein>
<feature type="region of interest" description="Disordered" evidence="1">
    <location>
        <begin position="556"/>
        <end position="665"/>
    </location>
</feature>
<gene>
    <name evidence="2" type="ORF">MMYC01_206338</name>
    <name evidence="3" type="ORF">MMYC01_206440</name>
</gene>
<dbReference type="VEuPathDB" id="FungiDB:MMYC01_206338"/>
<feature type="compositionally biased region" description="Polar residues" evidence="1">
    <location>
        <begin position="727"/>
        <end position="740"/>
    </location>
</feature>
<feature type="compositionally biased region" description="Polar residues" evidence="1">
    <location>
        <begin position="611"/>
        <end position="621"/>
    </location>
</feature>
<evidence type="ECO:0000313" key="4">
    <source>
        <dbReference type="Proteomes" id="UP000078237"/>
    </source>
</evidence>
<dbReference type="STRING" id="100816.A0A175W1Z5"/>
<organism evidence="3 4">
    <name type="scientific">Madurella mycetomatis</name>
    <dbReference type="NCBI Taxonomy" id="100816"/>
    <lineage>
        <taxon>Eukaryota</taxon>
        <taxon>Fungi</taxon>
        <taxon>Dikarya</taxon>
        <taxon>Ascomycota</taxon>
        <taxon>Pezizomycotina</taxon>
        <taxon>Sordariomycetes</taxon>
        <taxon>Sordariomycetidae</taxon>
        <taxon>Sordariales</taxon>
        <taxon>Sordariales incertae sedis</taxon>
        <taxon>Madurella</taxon>
    </lineage>
</organism>
<keyword evidence="4" id="KW-1185">Reference proteome</keyword>
<dbReference type="EMBL" id="LCTW02000159">
    <property type="protein sequence ID" value="KXX77469.1"/>
    <property type="molecule type" value="Genomic_DNA"/>
</dbReference>
<feature type="compositionally biased region" description="Low complexity" evidence="1">
    <location>
        <begin position="332"/>
        <end position="342"/>
    </location>
</feature>
<proteinExistence type="predicted"/>
<reference evidence="4" key="2">
    <citation type="submission" date="2015-06" db="EMBL/GenBank/DDBJ databases">
        <authorList>
            <person name="van de Sande W.W.J."/>
        </authorList>
    </citation>
    <scope>NUCLEOTIDE SEQUENCE [LARGE SCALE GENOMIC DNA]</scope>
    <source>
        <strain evidence="4">mm55</strain>
    </source>
</reference>
<evidence type="ECO:0000313" key="2">
    <source>
        <dbReference type="EMBL" id="KXX77338.1"/>
    </source>
</evidence>
<accession>A0A175W1Z5</accession>
<feature type="region of interest" description="Disordered" evidence="1">
    <location>
        <begin position="1"/>
        <end position="412"/>
    </location>
</feature>
<reference evidence="3 4" key="3">
    <citation type="submission" date="2016-01" db="EMBL/GenBank/DDBJ databases">
        <title>Madurella mycetomatis genome sequencing.</title>
        <authorList>
            <person name="Van De Sande W."/>
        </authorList>
    </citation>
    <scope>NUCLEOTIDE SEQUENCE [LARGE SCALE GENOMIC DNA]</scope>
    <source>
        <strain evidence="4">mm55</strain>
        <strain evidence="3">Mm55</strain>
    </source>
</reference>
<dbReference type="VEuPathDB" id="FungiDB:MMYC01_206440"/>
<feature type="compositionally biased region" description="Acidic residues" evidence="1">
    <location>
        <begin position="742"/>
        <end position="751"/>
    </location>
</feature>
<feature type="region of interest" description="Disordered" evidence="1">
    <location>
        <begin position="698"/>
        <end position="842"/>
    </location>
</feature>
<feature type="compositionally biased region" description="Polar residues" evidence="1">
    <location>
        <begin position="209"/>
        <end position="232"/>
    </location>
</feature>
<evidence type="ECO:0000313" key="3">
    <source>
        <dbReference type="EMBL" id="KXX77469.1"/>
    </source>
</evidence>
<dbReference type="Proteomes" id="UP000078237">
    <property type="component" value="Unassembled WGS sequence"/>
</dbReference>
<reference evidence="3" key="1">
    <citation type="submission" date="2015-06" db="EMBL/GenBank/DDBJ databases">
        <authorList>
            <person name="Hoefler B.C."/>
            <person name="Straight P.D."/>
        </authorList>
    </citation>
    <scope>NUCLEOTIDE SEQUENCE [LARGE SCALE GENOMIC DNA]</scope>
    <source>
        <strain evidence="3">Mm55</strain>
    </source>
</reference>
<feature type="compositionally biased region" description="Acidic residues" evidence="1">
    <location>
        <begin position="774"/>
        <end position="783"/>
    </location>
</feature>
<comment type="caution">
    <text evidence="3">The sequence shown here is derived from an EMBL/GenBank/DDBJ whole genome shotgun (WGS) entry which is preliminary data.</text>
</comment>
<dbReference type="EMBL" id="LCTW02000166">
    <property type="protein sequence ID" value="KXX77338.1"/>
    <property type="molecule type" value="Genomic_DNA"/>
</dbReference>
<evidence type="ECO:0000256" key="1">
    <source>
        <dbReference type="SAM" id="MobiDB-lite"/>
    </source>
</evidence>